<dbReference type="PANTHER" id="PTHR43015">
    <property type="entry name" value="D-RIBITOL-5-PHOSPHATE CYTIDYLYLTRANSFERASE"/>
    <property type="match status" value="1"/>
</dbReference>
<dbReference type="AlphaFoldDB" id="A0AAV2KHS6"/>
<dbReference type="PANTHER" id="PTHR43015:SF1">
    <property type="entry name" value="D-RIBITOL-5-PHOSPHATE CYTIDYLYLTRANSFERASE"/>
    <property type="match status" value="1"/>
</dbReference>
<feature type="region of interest" description="Disordered" evidence="4">
    <location>
        <begin position="159"/>
        <end position="193"/>
    </location>
</feature>
<accession>A0AAV2KHS6</accession>
<name>A0AAV2KHS6_KNICA</name>
<keyword evidence="3" id="KW-0548">Nucleotidyltransferase</keyword>
<dbReference type="Pfam" id="PF01128">
    <property type="entry name" value="IspD"/>
    <property type="match status" value="1"/>
</dbReference>
<evidence type="ECO:0000256" key="2">
    <source>
        <dbReference type="ARBA" id="ARBA00022679"/>
    </source>
</evidence>
<dbReference type="InterPro" id="IPR029044">
    <property type="entry name" value="Nucleotide-diphossugar_trans"/>
</dbReference>
<dbReference type="Gene3D" id="3.90.550.10">
    <property type="entry name" value="Spore Coat Polysaccharide Biosynthesis Protein SpsA, Chain A"/>
    <property type="match status" value="1"/>
</dbReference>
<protein>
    <recommendedName>
        <fullName evidence="7">2-C-methyl-D-erythritol 4-phosphate cytidylyltransferase</fullName>
    </recommendedName>
</protein>
<evidence type="ECO:0000256" key="3">
    <source>
        <dbReference type="ARBA" id="ARBA00022695"/>
    </source>
</evidence>
<keyword evidence="2" id="KW-0808">Transferase</keyword>
<evidence type="ECO:0000256" key="1">
    <source>
        <dbReference type="ARBA" id="ARBA00009789"/>
    </source>
</evidence>
<dbReference type="GO" id="GO:0047349">
    <property type="term" value="F:D-ribitol-5-phosphate cytidylyltransferase activity"/>
    <property type="evidence" value="ECO:0007669"/>
    <property type="project" value="TreeGrafter"/>
</dbReference>
<dbReference type="PROSITE" id="PS01295">
    <property type="entry name" value="ISPD"/>
    <property type="match status" value="1"/>
</dbReference>
<reference evidence="5 6" key="1">
    <citation type="submission" date="2024-04" db="EMBL/GenBank/DDBJ databases">
        <authorList>
            <person name="Waldvogel A.-M."/>
            <person name="Schoenle A."/>
        </authorList>
    </citation>
    <scope>NUCLEOTIDE SEQUENCE [LARGE SCALE GENOMIC DNA]</scope>
</reference>
<sequence>MNGPERMELPADKDELHSGAMSVDFPVCVVLPAGGTGERTGLQTPKQYCPILGRPLISYTVQAFERVSWVQCIVVVVAAESLSLMTDIVQNYRHSKVHVVPGGSTRHRSIRTGVLALGELGGQDGGHGPKVVLIHDAVRPFVDEDFLYKIVTAAKEHGGPVEVGVPPPTQGAEDPESVRAAPVPRTTDGSGEEFVRDETLVDRVKLQHGGQTQRTTAAGCSCYHLGEA</sequence>
<evidence type="ECO:0008006" key="7">
    <source>
        <dbReference type="Google" id="ProtNLM"/>
    </source>
</evidence>
<evidence type="ECO:0000256" key="4">
    <source>
        <dbReference type="SAM" id="MobiDB-lite"/>
    </source>
</evidence>
<proteinExistence type="inferred from homology"/>
<comment type="similarity">
    <text evidence="1">Belongs to the IspD/TarI cytidylyltransferase family. IspD subfamily.</text>
</comment>
<dbReference type="EMBL" id="OZ035840">
    <property type="protein sequence ID" value="CAL1589139.1"/>
    <property type="molecule type" value="Genomic_DNA"/>
</dbReference>
<dbReference type="GO" id="GO:0005829">
    <property type="term" value="C:cytosol"/>
    <property type="evidence" value="ECO:0007669"/>
    <property type="project" value="TreeGrafter"/>
</dbReference>
<dbReference type="InterPro" id="IPR034683">
    <property type="entry name" value="IspD/TarI"/>
</dbReference>
<dbReference type="Proteomes" id="UP001497482">
    <property type="component" value="Chromosome 18"/>
</dbReference>
<dbReference type="InterPro" id="IPR018294">
    <property type="entry name" value="ISPD_synthase_CS"/>
</dbReference>
<dbReference type="GO" id="GO:0035269">
    <property type="term" value="P:protein O-linked glycosylation via mannose"/>
    <property type="evidence" value="ECO:0007669"/>
    <property type="project" value="TreeGrafter"/>
</dbReference>
<evidence type="ECO:0000313" key="5">
    <source>
        <dbReference type="EMBL" id="CAL1589139.1"/>
    </source>
</evidence>
<organism evidence="5 6">
    <name type="scientific">Knipowitschia caucasica</name>
    <name type="common">Caucasian dwarf goby</name>
    <name type="synonym">Pomatoschistus caucasicus</name>
    <dbReference type="NCBI Taxonomy" id="637954"/>
    <lineage>
        <taxon>Eukaryota</taxon>
        <taxon>Metazoa</taxon>
        <taxon>Chordata</taxon>
        <taxon>Craniata</taxon>
        <taxon>Vertebrata</taxon>
        <taxon>Euteleostomi</taxon>
        <taxon>Actinopterygii</taxon>
        <taxon>Neopterygii</taxon>
        <taxon>Teleostei</taxon>
        <taxon>Neoteleostei</taxon>
        <taxon>Acanthomorphata</taxon>
        <taxon>Gobiaria</taxon>
        <taxon>Gobiiformes</taxon>
        <taxon>Gobioidei</taxon>
        <taxon>Gobiidae</taxon>
        <taxon>Gobiinae</taxon>
        <taxon>Knipowitschia</taxon>
    </lineage>
</organism>
<keyword evidence="6" id="KW-1185">Reference proteome</keyword>
<gene>
    <name evidence="5" type="ORF">KC01_LOCUS18806</name>
</gene>
<evidence type="ECO:0000313" key="6">
    <source>
        <dbReference type="Proteomes" id="UP001497482"/>
    </source>
</evidence>
<dbReference type="GO" id="GO:0008299">
    <property type="term" value="P:isoprenoid biosynthetic process"/>
    <property type="evidence" value="ECO:0007669"/>
    <property type="project" value="InterPro"/>
</dbReference>
<dbReference type="SUPFAM" id="SSF53448">
    <property type="entry name" value="Nucleotide-diphospho-sugar transferases"/>
    <property type="match status" value="1"/>
</dbReference>